<name>A0ABP8D5R8_9ACTN</name>
<evidence type="ECO:0000256" key="5">
    <source>
        <dbReference type="SAM" id="Phobius"/>
    </source>
</evidence>
<gene>
    <name evidence="7" type="ORF">GCM10022255_026820</name>
</gene>
<feature type="transmembrane region" description="Helical" evidence="5">
    <location>
        <begin position="44"/>
        <end position="63"/>
    </location>
</feature>
<evidence type="ECO:0000256" key="3">
    <source>
        <dbReference type="ARBA" id="ARBA00022989"/>
    </source>
</evidence>
<feature type="transmembrane region" description="Helical" evidence="5">
    <location>
        <begin position="75"/>
        <end position="98"/>
    </location>
</feature>
<proteinExistence type="predicted"/>
<keyword evidence="4 5" id="KW-0472">Membrane</keyword>
<protein>
    <recommendedName>
        <fullName evidence="6">DUF202 domain-containing protein</fullName>
    </recommendedName>
</protein>
<feature type="transmembrane region" description="Helical" evidence="5">
    <location>
        <begin position="21"/>
        <end position="38"/>
    </location>
</feature>
<comment type="subcellular location">
    <subcellularLocation>
        <location evidence="1">Endomembrane system</location>
        <topology evidence="1">Multi-pass membrane protein</topology>
    </subcellularLocation>
</comment>
<dbReference type="Pfam" id="PF02656">
    <property type="entry name" value="DUF202"/>
    <property type="match status" value="1"/>
</dbReference>
<dbReference type="RefSeq" id="WP_345125023.1">
    <property type="nucleotide sequence ID" value="NZ_BAABAT010000005.1"/>
</dbReference>
<sequence>MSAPQPPPGAQIERTQLSWRRTLVSVTAVALLLARLSAVHLKGLPAAAALAAVALVWAAAVWLTHRRVRDVTTPAGRMLPALVTLILLYCAMATLLLMS</sequence>
<evidence type="ECO:0000256" key="2">
    <source>
        <dbReference type="ARBA" id="ARBA00022692"/>
    </source>
</evidence>
<feature type="domain" description="DUF202" evidence="6">
    <location>
        <begin position="9"/>
        <end position="68"/>
    </location>
</feature>
<keyword evidence="2 5" id="KW-0812">Transmembrane</keyword>
<dbReference type="PROSITE" id="PS51318">
    <property type="entry name" value="TAT"/>
    <property type="match status" value="1"/>
</dbReference>
<reference evidence="8" key="1">
    <citation type="journal article" date="2019" name="Int. J. Syst. Evol. Microbiol.">
        <title>The Global Catalogue of Microorganisms (GCM) 10K type strain sequencing project: providing services to taxonomists for standard genome sequencing and annotation.</title>
        <authorList>
            <consortium name="The Broad Institute Genomics Platform"/>
            <consortium name="The Broad Institute Genome Sequencing Center for Infectious Disease"/>
            <person name="Wu L."/>
            <person name="Ma J."/>
        </authorList>
    </citation>
    <scope>NUCLEOTIDE SEQUENCE [LARGE SCALE GENOMIC DNA]</scope>
    <source>
        <strain evidence="8">JCM 17441</strain>
    </source>
</reference>
<dbReference type="Proteomes" id="UP001500620">
    <property type="component" value="Unassembled WGS sequence"/>
</dbReference>
<organism evidence="7 8">
    <name type="scientific">Dactylosporangium darangshiense</name>
    <dbReference type="NCBI Taxonomy" id="579108"/>
    <lineage>
        <taxon>Bacteria</taxon>
        <taxon>Bacillati</taxon>
        <taxon>Actinomycetota</taxon>
        <taxon>Actinomycetes</taxon>
        <taxon>Micromonosporales</taxon>
        <taxon>Micromonosporaceae</taxon>
        <taxon>Dactylosporangium</taxon>
    </lineage>
</organism>
<evidence type="ECO:0000313" key="7">
    <source>
        <dbReference type="EMBL" id="GAA4248119.1"/>
    </source>
</evidence>
<evidence type="ECO:0000256" key="4">
    <source>
        <dbReference type="ARBA" id="ARBA00023136"/>
    </source>
</evidence>
<evidence type="ECO:0000259" key="6">
    <source>
        <dbReference type="Pfam" id="PF02656"/>
    </source>
</evidence>
<evidence type="ECO:0000313" key="8">
    <source>
        <dbReference type="Proteomes" id="UP001500620"/>
    </source>
</evidence>
<evidence type="ECO:0000256" key="1">
    <source>
        <dbReference type="ARBA" id="ARBA00004127"/>
    </source>
</evidence>
<accession>A0ABP8D5R8</accession>
<keyword evidence="3 5" id="KW-1133">Transmembrane helix</keyword>
<dbReference type="InterPro" id="IPR006311">
    <property type="entry name" value="TAT_signal"/>
</dbReference>
<keyword evidence="8" id="KW-1185">Reference proteome</keyword>
<dbReference type="EMBL" id="BAABAT010000005">
    <property type="protein sequence ID" value="GAA4248119.1"/>
    <property type="molecule type" value="Genomic_DNA"/>
</dbReference>
<comment type="caution">
    <text evidence="7">The sequence shown here is derived from an EMBL/GenBank/DDBJ whole genome shotgun (WGS) entry which is preliminary data.</text>
</comment>
<dbReference type="InterPro" id="IPR003807">
    <property type="entry name" value="DUF202"/>
</dbReference>